<dbReference type="PROSITE" id="PS51257">
    <property type="entry name" value="PROKAR_LIPOPROTEIN"/>
    <property type="match status" value="1"/>
</dbReference>
<protein>
    <submittedName>
        <fullName evidence="1">Uncharacterized protein</fullName>
    </submittedName>
</protein>
<proteinExistence type="predicted"/>
<organism evidence="1 2">
    <name type="scientific">Paraoerskovia marina</name>
    <dbReference type="NCBI Taxonomy" id="545619"/>
    <lineage>
        <taxon>Bacteria</taxon>
        <taxon>Bacillati</taxon>
        <taxon>Actinomycetota</taxon>
        <taxon>Actinomycetes</taxon>
        <taxon>Micrococcales</taxon>
        <taxon>Cellulomonadaceae</taxon>
        <taxon>Paraoerskovia</taxon>
    </lineage>
</organism>
<sequence length="134" mass="13495">MKRIVASVGVLAALTAVSGCSEQIDVAAFCTSGGGMASAFSDVDPSDIGATGDALGTLATDLRSVEAPEEIAADVETVAGGFESASESFASLVDMDPADPDYVETALAASEGLQSDDFNAAAERIEDYTAENCS</sequence>
<dbReference type="AlphaFoldDB" id="A0A1H1VXR6"/>
<evidence type="ECO:0000313" key="2">
    <source>
        <dbReference type="Proteomes" id="UP000185663"/>
    </source>
</evidence>
<reference evidence="1 2" key="1">
    <citation type="submission" date="2016-10" db="EMBL/GenBank/DDBJ databases">
        <authorList>
            <person name="de Groot N.N."/>
        </authorList>
    </citation>
    <scope>NUCLEOTIDE SEQUENCE [LARGE SCALE GENOMIC DNA]</scope>
    <source>
        <strain evidence="1 2">DSM 22126</strain>
    </source>
</reference>
<gene>
    <name evidence="1" type="ORF">SAMN04489860_2646</name>
</gene>
<evidence type="ECO:0000313" key="1">
    <source>
        <dbReference type="EMBL" id="SDS89525.1"/>
    </source>
</evidence>
<dbReference type="EMBL" id="LT629776">
    <property type="protein sequence ID" value="SDS89525.1"/>
    <property type="molecule type" value="Genomic_DNA"/>
</dbReference>
<keyword evidence="2" id="KW-1185">Reference proteome</keyword>
<name>A0A1H1VXR6_9CELL</name>
<dbReference type="Proteomes" id="UP000185663">
    <property type="component" value="Chromosome I"/>
</dbReference>
<dbReference type="RefSeq" id="WP_083372790.1">
    <property type="nucleotide sequence ID" value="NZ_LT629776.1"/>
</dbReference>
<accession>A0A1H1VXR6</accession>